<protein>
    <submittedName>
        <fullName evidence="2">Uncharacterized protein</fullName>
    </submittedName>
</protein>
<dbReference type="Proteomes" id="UP000886653">
    <property type="component" value="Unassembled WGS sequence"/>
</dbReference>
<accession>A0A9P6TB93</accession>
<evidence type="ECO:0000256" key="1">
    <source>
        <dbReference type="SAM" id="MobiDB-lite"/>
    </source>
</evidence>
<keyword evidence="3" id="KW-1185">Reference proteome</keyword>
<gene>
    <name evidence="2" type="ORF">CROQUDRAFT_133402</name>
</gene>
<dbReference type="EMBL" id="MU167267">
    <property type="protein sequence ID" value="KAG0146032.1"/>
    <property type="molecule type" value="Genomic_DNA"/>
</dbReference>
<feature type="region of interest" description="Disordered" evidence="1">
    <location>
        <begin position="1"/>
        <end position="86"/>
    </location>
</feature>
<dbReference type="AlphaFoldDB" id="A0A9P6TB93"/>
<organism evidence="2 3">
    <name type="scientific">Cronartium quercuum f. sp. fusiforme G11</name>
    <dbReference type="NCBI Taxonomy" id="708437"/>
    <lineage>
        <taxon>Eukaryota</taxon>
        <taxon>Fungi</taxon>
        <taxon>Dikarya</taxon>
        <taxon>Basidiomycota</taxon>
        <taxon>Pucciniomycotina</taxon>
        <taxon>Pucciniomycetes</taxon>
        <taxon>Pucciniales</taxon>
        <taxon>Coleosporiaceae</taxon>
        <taxon>Cronartium</taxon>
    </lineage>
</organism>
<evidence type="ECO:0000313" key="3">
    <source>
        <dbReference type="Proteomes" id="UP000886653"/>
    </source>
</evidence>
<sequence length="225" mass="24349">MAPQEARVFRRMPRTPTPAPNQANNDPAGFPMDTGPDQENETPTPSDDTTPSPPPPLDLQQASEAPTHATYPSDALQTPVTPTPVHVEECLPSPRPAAVINASYRYHNRGQKRVRLEEDSVPISSARSCENSYTFNAPTPRPATYNHGLFSAPGTSHTNYPSAGPSQVHASVACQTVNEIESGLIGTMESLEQALRTTQSALVLALELEYDCNFQMVVIVQDATK</sequence>
<evidence type="ECO:0000313" key="2">
    <source>
        <dbReference type="EMBL" id="KAG0146032.1"/>
    </source>
</evidence>
<comment type="caution">
    <text evidence="2">The sequence shown here is derived from an EMBL/GenBank/DDBJ whole genome shotgun (WGS) entry which is preliminary data.</text>
</comment>
<name>A0A9P6TB93_9BASI</name>
<proteinExistence type="predicted"/>
<reference evidence="2" key="1">
    <citation type="submission" date="2013-11" db="EMBL/GenBank/DDBJ databases">
        <title>Genome sequence of the fusiform rust pathogen reveals effectors for host alternation and coevolution with pine.</title>
        <authorList>
            <consortium name="DOE Joint Genome Institute"/>
            <person name="Smith K."/>
            <person name="Pendleton A."/>
            <person name="Kubisiak T."/>
            <person name="Anderson C."/>
            <person name="Salamov A."/>
            <person name="Aerts A."/>
            <person name="Riley R."/>
            <person name="Clum A."/>
            <person name="Lindquist E."/>
            <person name="Ence D."/>
            <person name="Campbell M."/>
            <person name="Kronenberg Z."/>
            <person name="Feau N."/>
            <person name="Dhillon B."/>
            <person name="Hamelin R."/>
            <person name="Burleigh J."/>
            <person name="Smith J."/>
            <person name="Yandell M."/>
            <person name="Nelson C."/>
            <person name="Grigoriev I."/>
            <person name="Davis J."/>
        </authorList>
    </citation>
    <scope>NUCLEOTIDE SEQUENCE</scope>
    <source>
        <strain evidence="2">G11</strain>
    </source>
</reference>